<organism evidence="4 5">
    <name type="scientific">Leishmania panamensis</name>
    <dbReference type="NCBI Taxonomy" id="5679"/>
    <lineage>
        <taxon>Eukaryota</taxon>
        <taxon>Discoba</taxon>
        <taxon>Euglenozoa</taxon>
        <taxon>Kinetoplastea</taxon>
        <taxon>Metakinetoplastina</taxon>
        <taxon>Trypanosomatida</taxon>
        <taxon>Trypanosomatidae</taxon>
        <taxon>Leishmaniinae</taxon>
        <taxon>Leishmania</taxon>
        <taxon>Leishmania guyanensis species complex</taxon>
    </lineage>
</organism>
<evidence type="ECO:0000313" key="5">
    <source>
        <dbReference type="Proteomes" id="UP000063063"/>
    </source>
</evidence>
<feature type="compositionally biased region" description="Polar residues" evidence="2">
    <location>
        <begin position="46"/>
        <end position="64"/>
    </location>
</feature>
<dbReference type="OrthoDB" id="273397at2759"/>
<name>A0A088RZJ6_LEIPA</name>
<dbReference type="KEGG" id="lpan:LPMP_332870"/>
<sequence>MLTPSSLEDFVVRAAAWDDGGVEFIFADSTILSFVDNMNTFVAVHSNPSPRQAQPAATQVTHNRQQQERRQWSPTTAAPAGDYVDSIDNSKDDDDENCELCFTAWTLSKNAAKVRAALHIFNSLSEQPRLLLPLLPSKASVPLQPSSLWRTNASSMTPADMMVGTCGVWQEPGPPIDTLLLERRADLFRRHVVLGSVREWMPAPETPPQKHSAGPSAAQGSSTTSGLCFIDSPAASSTILERAAQLKVGDGVSAHTAYTGDSTASSPKEVPVGTVLELWCALRRVRMTVAVHRETFTVRWPAPVTRPDGSRLPPSFRARDTEALHLSPSSPSWSSCVPYPGSASAPLLFAYIEQTFPVRDPPDAWRVMLQLALELEAELLEADKEARALNAASVSVSHAAASAVLAEHDGSVGGSSTWQGCLPEPHRWSGELNQHRNINRCRFSPLSASQASHLAAPRTARAVDAMRALHSPGAQLRWMYEANHSGAGRENPPAVYWCLRGTTVRTAINATRCSVASVTGTSTAAPLWGTEVVAWVAEDGSVVRTKLEGQGYTIKHHRLHLSSSCVATPAPVVYRLQAHDPATAVATADKRLPSRIAPLRCRLRVDPNSWSSSQGDRKGLTDAAAAAASAARVALPVAIIDPQSLYCLSAYSTDNLQDGDTTDLVTPACACSVLEALTTVLVSSERRVARCSDANFSAAGVAPSLASVGSAATCGRVANSETPDSVRCLRLGRYIASVVDVAIQLSQVNCAALRAADVSSTSTDKPRLAAYCCTEPSTASPSCWSPSAHGFSGNKGVHSVAPVSASNNASVVSVVYLTSRLEGIGTFTALTNGTIRVHFDDRTLLTLVPGVNEVDEAQLLATCVLRNATRCRMRASQCYPGHAMHRYLAYALPFRRYVYWRAVHLCEPATHDGVCAGVSGGEREVAALQKQPQERQAQSRSTVLSDADERVIAHHGTSASLASISAMATSTSLIEHQLLDESVCLLPSLRSCSLATSFGVLNDDEERVATVLNKASWPAGASSGASYHQLPSEPTSSPHVCLPVSETMKPHGSLHDTGTVWGLVETERTMQAYCDSEETEVAAQRARLQELLDRNEALSHATRALLRY</sequence>
<dbReference type="InterPro" id="IPR027865">
    <property type="entry name" value="C5orf34-like_C"/>
</dbReference>
<gene>
    <name evidence="4" type="ORF">LPMP_332870</name>
</gene>
<accession>A0A088RZJ6</accession>
<dbReference type="Pfam" id="PF15016">
    <property type="entry name" value="C5orf34_C"/>
    <property type="match status" value="1"/>
</dbReference>
<dbReference type="VEuPathDB" id="TriTrypDB:LPAL13_330036700"/>
<feature type="coiled-coil region" evidence="1">
    <location>
        <begin position="1074"/>
        <end position="1101"/>
    </location>
</feature>
<evidence type="ECO:0000259" key="3">
    <source>
        <dbReference type="Pfam" id="PF15016"/>
    </source>
</evidence>
<keyword evidence="1" id="KW-0175">Coiled coil</keyword>
<dbReference type="Proteomes" id="UP000063063">
    <property type="component" value="Chromosome 33"/>
</dbReference>
<feature type="domain" description="C5orf34-like C-terminal" evidence="3">
    <location>
        <begin position="812"/>
        <end position="896"/>
    </location>
</feature>
<reference evidence="4 5" key="1">
    <citation type="journal article" date="2015" name="Sci. Rep.">
        <title>The genome of Leishmania panamensis: insights into genomics of the L. (Viannia) subgenus.</title>
        <authorList>
            <person name="Llanes A."/>
            <person name="Restrepo C.M."/>
            <person name="Vecchio G.D."/>
            <person name="Anguizola F.J."/>
            <person name="Lleonart R."/>
        </authorList>
    </citation>
    <scope>NUCLEOTIDE SEQUENCE [LARGE SCALE GENOMIC DNA]</scope>
    <source>
        <strain evidence="4 5">MHOM/PA/94/PSC-1</strain>
    </source>
</reference>
<dbReference type="EMBL" id="CP009402">
    <property type="protein sequence ID" value="AIO01578.1"/>
    <property type="molecule type" value="Genomic_DNA"/>
</dbReference>
<evidence type="ECO:0000313" key="4">
    <source>
        <dbReference type="EMBL" id="AIO01578.1"/>
    </source>
</evidence>
<protein>
    <recommendedName>
        <fullName evidence="3">C5orf34-like C-terminal domain-containing protein</fullName>
    </recommendedName>
</protein>
<dbReference type="RefSeq" id="XP_010702378.1">
    <property type="nucleotide sequence ID" value="XM_010704076.1"/>
</dbReference>
<dbReference type="eggNOG" id="ENOG502S06U">
    <property type="taxonomic scope" value="Eukaryota"/>
</dbReference>
<evidence type="ECO:0000256" key="1">
    <source>
        <dbReference type="SAM" id="Coils"/>
    </source>
</evidence>
<feature type="region of interest" description="Disordered" evidence="2">
    <location>
        <begin position="46"/>
        <end position="89"/>
    </location>
</feature>
<keyword evidence="5" id="KW-1185">Reference proteome</keyword>
<dbReference type="VEuPathDB" id="TriTrypDB:LPMP_332870"/>
<feature type="region of interest" description="Disordered" evidence="2">
    <location>
        <begin position="201"/>
        <end position="224"/>
    </location>
</feature>
<dbReference type="GeneID" id="22578440"/>
<proteinExistence type="predicted"/>
<evidence type="ECO:0000256" key="2">
    <source>
        <dbReference type="SAM" id="MobiDB-lite"/>
    </source>
</evidence>
<dbReference type="AlphaFoldDB" id="A0A088RZJ6"/>